<feature type="transmembrane region" description="Helical" evidence="3">
    <location>
        <begin position="82"/>
        <end position="100"/>
    </location>
</feature>
<evidence type="ECO:0000256" key="2">
    <source>
        <dbReference type="ARBA" id="ARBA00023065"/>
    </source>
</evidence>
<evidence type="ECO:0000313" key="5">
    <source>
        <dbReference type="Proteomes" id="UP001558713"/>
    </source>
</evidence>
<reference evidence="4 5" key="1">
    <citation type="submission" date="2024-04" db="EMBL/GenBank/DDBJ databases">
        <title>Genome assembly C_amara_ONT_v2.</title>
        <authorList>
            <person name="Yant L."/>
            <person name="Moore C."/>
            <person name="Slenker M."/>
        </authorList>
    </citation>
    <scope>NUCLEOTIDE SEQUENCE [LARGE SCALE GENOMIC DNA]</scope>
    <source>
        <tissue evidence="4">Leaf</tissue>
    </source>
</reference>
<proteinExistence type="predicted"/>
<protein>
    <submittedName>
        <fullName evidence="4">Sodium/calcium exchanger NCL</fullName>
    </submittedName>
</protein>
<dbReference type="AlphaFoldDB" id="A0ABD1B2V9"/>
<accession>A0ABD1B2V9</accession>
<evidence type="ECO:0000313" key="4">
    <source>
        <dbReference type="EMBL" id="KAL1212798.1"/>
    </source>
</evidence>
<evidence type="ECO:0000256" key="3">
    <source>
        <dbReference type="SAM" id="Phobius"/>
    </source>
</evidence>
<evidence type="ECO:0000256" key="1">
    <source>
        <dbReference type="ARBA" id="ARBA00022449"/>
    </source>
</evidence>
<keyword evidence="3" id="KW-0812">Transmembrane</keyword>
<keyword evidence="5" id="KW-1185">Reference proteome</keyword>
<keyword evidence="3" id="KW-0472">Membrane</keyword>
<dbReference type="InterPro" id="IPR004713">
    <property type="entry name" value="CaH_exchang"/>
</dbReference>
<dbReference type="PANTHER" id="PTHR31503:SF85">
    <property type="entry name" value="CALCIUM-BINDING EF-HAND FAMILY PROTEIN"/>
    <property type="match status" value="1"/>
</dbReference>
<name>A0ABD1B2V9_CARAN</name>
<keyword evidence="2" id="KW-0406">Ion transport</keyword>
<dbReference type="PANTHER" id="PTHR31503">
    <property type="entry name" value="VACUOLAR CALCIUM ION TRANSPORTER"/>
    <property type="match status" value="1"/>
</dbReference>
<keyword evidence="1" id="KW-0813">Transport</keyword>
<keyword evidence="3" id="KW-1133">Transmembrane helix</keyword>
<keyword evidence="1" id="KW-0050">Antiport</keyword>
<comment type="caution">
    <text evidence="4">The sequence shown here is derived from an EMBL/GenBank/DDBJ whole genome shotgun (WGS) entry which is preliminary data.</text>
</comment>
<feature type="transmembrane region" description="Helical" evidence="3">
    <location>
        <begin position="106"/>
        <end position="126"/>
    </location>
</feature>
<dbReference type="GO" id="GO:0015297">
    <property type="term" value="F:antiporter activity"/>
    <property type="evidence" value="ECO:0007669"/>
    <property type="project" value="UniProtKB-KW"/>
</dbReference>
<dbReference type="Proteomes" id="UP001558713">
    <property type="component" value="Unassembled WGS sequence"/>
</dbReference>
<sequence length="130" mass="14498">MMNIVVLSTSAGIPSFYVAFAVIPLARNLKNALSLHFCATREKQEAASLTFSQIYRDVTMNNLMGMSIILAIVYTKELTWNCSTEVLIVVFFGLIIGLPASITSTYLLWASLVAFGLYFIPFFLIAHRYS</sequence>
<dbReference type="EMBL" id="JBANAX010000361">
    <property type="protein sequence ID" value="KAL1212798.1"/>
    <property type="molecule type" value="Genomic_DNA"/>
</dbReference>
<gene>
    <name evidence="4" type="ORF">V5N11_019250</name>
</gene>
<organism evidence="4 5">
    <name type="scientific">Cardamine amara subsp. amara</name>
    <dbReference type="NCBI Taxonomy" id="228776"/>
    <lineage>
        <taxon>Eukaryota</taxon>
        <taxon>Viridiplantae</taxon>
        <taxon>Streptophyta</taxon>
        <taxon>Embryophyta</taxon>
        <taxon>Tracheophyta</taxon>
        <taxon>Spermatophyta</taxon>
        <taxon>Magnoliopsida</taxon>
        <taxon>eudicotyledons</taxon>
        <taxon>Gunneridae</taxon>
        <taxon>Pentapetalae</taxon>
        <taxon>rosids</taxon>
        <taxon>malvids</taxon>
        <taxon>Brassicales</taxon>
        <taxon>Brassicaceae</taxon>
        <taxon>Cardamineae</taxon>
        <taxon>Cardamine</taxon>
    </lineage>
</organism>
<dbReference type="GO" id="GO:0070588">
    <property type="term" value="P:calcium ion transmembrane transport"/>
    <property type="evidence" value="ECO:0007669"/>
    <property type="project" value="UniProtKB-ARBA"/>
</dbReference>